<proteinExistence type="predicted"/>
<dbReference type="Pfam" id="PF22617">
    <property type="entry name" value="HCS_D2"/>
    <property type="match status" value="1"/>
</dbReference>
<dbReference type="GO" id="GO:0016740">
    <property type="term" value="F:transferase activity"/>
    <property type="evidence" value="ECO:0007669"/>
    <property type="project" value="UniProtKB-KW"/>
</dbReference>
<dbReference type="RefSeq" id="WP_073994081.1">
    <property type="nucleotide sequence ID" value="NZ_FQYT01000018.1"/>
</dbReference>
<protein>
    <submittedName>
        <fullName evidence="3">Homocitrate synthase NifV</fullName>
    </submittedName>
</protein>
<dbReference type="InterPro" id="IPR054691">
    <property type="entry name" value="LeuA/HCS_post-cat"/>
</dbReference>
<organism evidence="3 4">
    <name type="scientific">Parasporobacterium paucivorans DSM 15970</name>
    <dbReference type="NCBI Taxonomy" id="1122934"/>
    <lineage>
        <taxon>Bacteria</taxon>
        <taxon>Bacillati</taxon>
        <taxon>Bacillota</taxon>
        <taxon>Clostridia</taxon>
        <taxon>Lachnospirales</taxon>
        <taxon>Lachnospiraceae</taxon>
        <taxon>Parasporobacterium</taxon>
    </lineage>
</organism>
<keyword evidence="4" id="KW-1185">Reference proteome</keyword>
<dbReference type="InterPro" id="IPR013785">
    <property type="entry name" value="Aldolase_TIM"/>
</dbReference>
<sequence length="327" mass="36821">MIRIIDSTLAMMDRFEWLPDQIADFCSLMKSIGILDLEISEDIYGKMGELPEGIRLYMMIGMPEKRHDYPGIYKFLHQKGIPGEDLICQLQINDIREVIQIKSYQDYACLRIKGLDDMICHKYSGIMKNIKENAGKARIIFCPENSFGCATALAVQWILDGNNEISTSFTGIGNRAATEEVLMALRISSRYKVNQDLSPLIRLKEMFEDVTTERVSPNKPVIGEAIFEFEAGVHVDGIIKNPSNFVPFLPEQVGRKFGIRVGKHSGKNAVIYKLGEAGIKMEEEKDILAILSEVKKQGSDLKRGLKDVEFLSIVNEVCADEGKKMDS</sequence>
<accession>A0A1M6IJK0</accession>
<dbReference type="Proteomes" id="UP000184342">
    <property type="component" value="Unassembled WGS sequence"/>
</dbReference>
<dbReference type="PANTHER" id="PTHR42880:SF1">
    <property type="entry name" value="ISOPROPYLMALATE_HOMOCITRATE_CITRAMALATE SYNTHASE FAMILY PROTEIN"/>
    <property type="match status" value="1"/>
</dbReference>
<dbReference type="Gene3D" id="1.10.238.260">
    <property type="match status" value="1"/>
</dbReference>
<evidence type="ECO:0000313" key="4">
    <source>
        <dbReference type="Proteomes" id="UP000184342"/>
    </source>
</evidence>
<dbReference type="PANTHER" id="PTHR42880">
    <property type="entry name" value="HOMOCITRATE SYNTHASE"/>
    <property type="match status" value="1"/>
</dbReference>
<dbReference type="STRING" id="1122934.SAMN02745691_01797"/>
<evidence type="ECO:0000256" key="1">
    <source>
        <dbReference type="ARBA" id="ARBA00022679"/>
    </source>
</evidence>
<dbReference type="EMBL" id="FQYT01000018">
    <property type="protein sequence ID" value="SHJ34569.1"/>
    <property type="molecule type" value="Genomic_DNA"/>
</dbReference>
<dbReference type="Gene3D" id="3.20.20.70">
    <property type="entry name" value="Aldolase class I"/>
    <property type="match status" value="1"/>
</dbReference>
<keyword evidence="1" id="KW-0808">Transferase</keyword>
<dbReference type="AlphaFoldDB" id="A0A1M6IJK0"/>
<feature type="domain" description="2-isopropylmalate synthase/homocitrate synthase post-catalytic" evidence="2">
    <location>
        <begin position="221"/>
        <end position="297"/>
    </location>
</feature>
<dbReference type="SUPFAM" id="SSF51569">
    <property type="entry name" value="Aldolase"/>
    <property type="match status" value="1"/>
</dbReference>
<name>A0A1M6IJK0_9FIRM</name>
<evidence type="ECO:0000259" key="2">
    <source>
        <dbReference type="Pfam" id="PF22617"/>
    </source>
</evidence>
<gene>
    <name evidence="3" type="ORF">SAMN02745691_01797</name>
</gene>
<dbReference type="OrthoDB" id="503431at2"/>
<evidence type="ECO:0000313" key="3">
    <source>
        <dbReference type="EMBL" id="SHJ34569.1"/>
    </source>
</evidence>
<reference evidence="3 4" key="1">
    <citation type="submission" date="2016-11" db="EMBL/GenBank/DDBJ databases">
        <authorList>
            <person name="Jaros S."/>
            <person name="Januszkiewicz K."/>
            <person name="Wedrychowicz H."/>
        </authorList>
    </citation>
    <scope>NUCLEOTIDE SEQUENCE [LARGE SCALE GENOMIC DNA]</scope>
    <source>
        <strain evidence="3 4">DSM 15970</strain>
    </source>
</reference>